<accession>A0A176WEH4</accession>
<evidence type="ECO:0000313" key="1">
    <source>
        <dbReference type="EMBL" id="OAE30536.1"/>
    </source>
</evidence>
<reference evidence="1" key="1">
    <citation type="submission" date="2016-03" db="EMBL/GenBank/DDBJ databases">
        <title>Mechanisms controlling the formation of the plant cell surface in tip-growing cells are functionally conserved among land plants.</title>
        <authorList>
            <person name="Honkanen S."/>
            <person name="Jones V.A."/>
            <person name="Morieri G."/>
            <person name="Champion C."/>
            <person name="Hetherington A.J."/>
            <person name="Kelly S."/>
            <person name="Saint-Marcoux D."/>
            <person name="Proust H."/>
            <person name="Prescott H."/>
            <person name="Dolan L."/>
        </authorList>
    </citation>
    <scope>NUCLEOTIDE SEQUENCE [LARGE SCALE GENOMIC DNA]</scope>
    <source>
        <tissue evidence="1">Whole gametophyte</tissue>
    </source>
</reference>
<proteinExistence type="predicted"/>
<sequence>MDSADEEPQLPSAIQDLIWRLEGKGEPITRLPDFGRQGSLSTDTWWRSHVRHAVLKAIGNCNTLEYLEIHYLCGGHISRLTDSEWDEVLSGFRSSTVLRVLSLVDLTWNSVEEVESLCLKLGTILNTSSVANLAIISCKLSAICYLNLASGMRGKSECKLKSLDLHNAAWEDSSALEHVTDMINSATRLEMLSLGGTNGHMCDMDEEVVRTLSQAINLSSSIKTLKLVCANSGASDLLREVFASDDGNRSIEHLQMMHMPVRGHSLRDLLIYKEVKLKEVKLYNIDMFPEEWRAVGQAIRVNNTVKTIQVSNVLDAVSGPGGPLEGLEEIARAASSHDKDPIMEVTLNGKFENLSELNILGKVLRGEIKSVKSFRLSWGKFSISGTDNFQERLESIFPINRKSGDASVLESLELYPRENTLNGIWWKHLFLFLRGNTSLTHLTLGAHVDKLALNEEAFRELMGLLQVNLSLREIDVRETSWAMDGKAAQIVEALKQNERRAVYMSVFRETKLAFGDARAGRLFLCGSPGAALGQDFQAKEYRTSRHDLHTSRDGFVSEKVFADLIQKFLGKQPRGEQVVNRELIEDILINLDLCFKLENTSKYFIPSFIPEHASLEEQKYQEGAHVELKAWETRVETSKFVGIRIQCQDERTMSLSAAFFPCFQMFMRRKLMSETMTCSRHYLRLFHDGHEIYVEQDKSHNFVDVLMLYSKHKSREGALKYAMKHIVQELISFCASPKGCPGVALVLGVIQTICVKMLIPSQLRGAILIEDLKSKFIRNINDKLEDIPLEKSLLEKEDELFNYEHSWPLIRDHTTQVIFERARELLWDSDVEAVVNETRQKRMQQLESLQQGLIQQVESLQRTMNNDLVQTQPSNRPSSRLLSRASTSVGNRSTRLVLSTIHQLREDLVQRFDGVDEGLKSVVSIVERLEKKPRAPKRPYVTDDVGIFCRAGLEKTVGLGQAIPDWADLKSDIVQLDVSDRDRVAVVKVGESKELKEAWLRIQQTLEHVNYSAKFKLYQVNYVRPELGGHAWVCEECMNKGRASGILTD</sequence>
<keyword evidence="2" id="KW-1185">Reference proteome</keyword>
<gene>
    <name evidence="1" type="ORF">AXG93_977s1220</name>
</gene>
<comment type="caution">
    <text evidence="1">The sequence shown here is derived from an EMBL/GenBank/DDBJ whole genome shotgun (WGS) entry which is preliminary data.</text>
</comment>
<dbReference type="InterPro" id="IPR032675">
    <property type="entry name" value="LRR_dom_sf"/>
</dbReference>
<dbReference type="AlphaFoldDB" id="A0A176WEH4"/>
<dbReference type="Proteomes" id="UP000077202">
    <property type="component" value="Unassembled WGS sequence"/>
</dbReference>
<evidence type="ECO:0000313" key="2">
    <source>
        <dbReference type="Proteomes" id="UP000077202"/>
    </source>
</evidence>
<name>A0A176WEH4_MARPO</name>
<dbReference type="EMBL" id="LVLJ01001301">
    <property type="protein sequence ID" value="OAE30536.1"/>
    <property type="molecule type" value="Genomic_DNA"/>
</dbReference>
<dbReference type="Gene3D" id="3.80.10.10">
    <property type="entry name" value="Ribonuclease Inhibitor"/>
    <property type="match status" value="1"/>
</dbReference>
<organism evidence="1 2">
    <name type="scientific">Marchantia polymorpha subsp. ruderalis</name>
    <dbReference type="NCBI Taxonomy" id="1480154"/>
    <lineage>
        <taxon>Eukaryota</taxon>
        <taxon>Viridiplantae</taxon>
        <taxon>Streptophyta</taxon>
        <taxon>Embryophyta</taxon>
        <taxon>Marchantiophyta</taxon>
        <taxon>Marchantiopsida</taxon>
        <taxon>Marchantiidae</taxon>
        <taxon>Marchantiales</taxon>
        <taxon>Marchantiaceae</taxon>
        <taxon>Marchantia</taxon>
    </lineage>
</organism>
<dbReference type="SUPFAM" id="SSF52047">
    <property type="entry name" value="RNI-like"/>
    <property type="match status" value="1"/>
</dbReference>
<dbReference type="PANTHER" id="PTHR47679">
    <property type="entry name" value="PROTEIN TORNADO 1"/>
    <property type="match status" value="1"/>
</dbReference>
<dbReference type="PANTHER" id="PTHR47679:SF1">
    <property type="entry name" value="PROTEIN TORNADO 1"/>
    <property type="match status" value="1"/>
</dbReference>
<protein>
    <submittedName>
        <fullName evidence="1">Uncharacterized protein</fullName>
    </submittedName>
</protein>